<reference evidence="1 2" key="1">
    <citation type="submission" date="2007-01" db="EMBL/GenBank/DDBJ databases">
        <authorList>
            <person name="Haygood M."/>
            <person name="Podell S."/>
            <person name="Anderson C."/>
            <person name="Hopkinson B."/>
            <person name="Roe K."/>
            <person name="Barbeau K."/>
            <person name="Gaasterland T."/>
            <person name="Ferriera S."/>
            <person name="Johnson J."/>
            <person name="Kravitz S."/>
            <person name="Beeson K."/>
            <person name="Sutton G."/>
            <person name="Rogers Y.-H."/>
            <person name="Friedman R."/>
            <person name="Frazier M."/>
            <person name="Venter J.C."/>
        </authorList>
    </citation>
    <scope>NUCLEOTIDE SEQUENCE [LARGE SCALE GENOMIC DNA]</scope>
    <source>
        <strain evidence="1 2">ATCC 23134</strain>
    </source>
</reference>
<accession>A2A0J1</accession>
<proteinExistence type="predicted"/>
<gene>
    <name evidence="1" type="ORF">M23134_06494</name>
</gene>
<evidence type="ECO:0000313" key="2">
    <source>
        <dbReference type="Proteomes" id="UP000004095"/>
    </source>
</evidence>
<name>A2A0J1_MICM2</name>
<dbReference type="Proteomes" id="UP000004095">
    <property type="component" value="Unassembled WGS sequence"/>
</dbReference>
<comment type="caution">
    <text evidence="1">The sequence shown here is derived from an EMBL/GenBank/DDBJ whole genome shotgun (WGS) entry which is preliminary data.</text>
</comment>
<dbReference type="AlphaFoldDB" id="A2A0J1"/>
<keyword evidence="2" id="KW-1185">Reference proteome</keyword>
<evidence type="ECO:0000313" key="1">
    <source>
        <dbReference type="EMBL" id="EAY23850.1"/>
    </source>
</evidence>
<organism evidence="1 2">
    <name type="scientific">Microscilla marina ATCC 23134</name>
    <dbReference type="NCBI Taxonomy" id="313606"/>
    <lineage>
        <taxon>Bacteria</taxon>
        <taxon>Pseudomonadati</taxon>
        <taxon>Bacteroidota</taxon>
        <taxon>Cytophagia</taxon>
        <taxon>Cytophagales</taxon>
        <taxon>Microscillaceae</taxon>
        <taxon>Microscilla</taxon>
    </lineage>
</organism>
<dbReference type="EMBL" id="AAWS01000107">
    <property type="protein sequence ID" value="EAY23850.1"/>
    <property type="molecule type" value="Genomic_DNA"/>
</dbReference>
<sequence length="41" mass="4732">MLVFNIPHFLLKLNIFNNALGFLLQKISIKSPKTSNDKILF</sequence>
<protein>
    <submittedName>
        <fullName evidence="1">Uncharacterized protein</fullName>
    </submittedName>
</protein>